<name>A0A0V1FMX7_TRIPS</name>
<accession>A0A0V1FMX7</accession>
<comment type="caution">
    <text evidence="1">The sequence shown here is derived from an EMBL/GenBank/DDBJ whole genome shotgun (WGS) entry which is preliminary data.</text>
</comment>
<proteinExistence type="predicted"/>
<gene>
    <name evidence="1" type="ORF">T4D_13067</name>
</gene>
<dbReference type="EMBL" id="JYDT01000061">
    <property type="protein sequence ID" value="KRY87119.1"/>
    <property type="molecule type" value="Genomic_DNA"/>
</dbReference>
<evidence type="ECO:0000313" key="2">
    <source>
        <dbReference type="Proteomes" id="UP000054995"/>
    </source>
</evidence>
<dbReference type="OrthoDB" id="10622756at2759"/>
<evidence type="ECO:0000313" key="1">
    <source>
        <dbReference type="EMBL" id="KRY87119.1"/>
    </source>
</evidence>
<dbReference type="AlphaFoldDB" id="A0A0V1FMX7"/>
<sequence>MKNAFATALGNCSFLVLCFNRYVANGRQKMRQTTSVGWKIFTTPRLLPINVHPVSKLGSALFSTSTFSISHGNLSHIHVISIKSCAYQYNMSTIYIRFVYNSQCQYKRSTVRYTRGPEAKRLNHNKQSEAYFADNSRRFIKSGLHMSQAIKLSFAFTNKLVFAKLSRIISHTAVQNRRQGRNRTD</sequence>
<reference evidence="1 2" key="1">
    <citation type="submission" date="2015-01" db="EMBL/GenBank/DDBJ databases">
        <title>Evolution of Trichinella species and genotypes.</title>
        <authorList>
            <person name="Korhonen P.K."/>
            <person name="Edoardo P."/>
            <person name="Giuseppe L.R."/>
            <person name="Gasser R.B."/>
        </authorList>
    </citation>
    <scope>NUCLEOTIDE SEQUENCE [LARGE SCALE GENOMIC DNA]</scope>
    <source>
        <strain evidence="1">ISS470</strain>
    </source>
</reference>
<protein>
    <submittedName>
        <fullName evidence="1">Uncharacterized protein</fullName>
    </submittedName>
</protein>
<keyword evidence="2" id="KW-1185">Reference proteome</keyword>
<dbReference type="Proteomes" id="UP000054995">
    <property type="component" value="Unassembled WGS sequence"/>
</dbReference>
<organism evidence="1 2">
    <name type="scientific">Trichinella pseudospiralis</name>
    <name type="common">Parasitic roundworm</name>
    <dbReference type="NCBI Taxonomy" id="6337"/>
    <lineage>
        <taxon>Eukaryota</taxon>
        <taxon>Metazoa</taxon>
        <taxon>Ecdysozoa</taxon>
        <taxon>Nematoda</taxon>
        <taxon>Enoplea</taxon>
        <taxon>Dorylaimia</taxon>
        <taxon>Trichinellida</taxon>
        <taxon>Trichinellidae</taxon>
        <taxon>Trichinella</taxon>
    </lineage>
</organism>